<organism evidence="4 5">
    <name type="scientific">Trichoderma ghanense</name>
    <dbReference type="NCBI Taxonomy" id="65468"/>
    <lineage>
        <taxon>Eukaryota</taxon>
        <taxon>Fungi</taxon>
        <taxon>Dikarya</taxon>
        <taxon>Ascomycota</taxon>
        <taxon>Pezizomycotina</taxon>
        <taxon>Sordariomycetes</taxon>
        <taxon>Hypocreomycetidae</taxon>
        <taxon>Hypocreales</taxon>
        <taxon>Hypocreaceae</taxon>
        <taxon>Trichoderma</taxon>
    </lineage>
</organism>
<evidence type="ECO:0000313" key="4">
    <source>
        <dbReference type="EMBL" id="TFA99739.1"/>
    </source>
</evidence>
<dbReference type="EMBL" id="PPTA01000013">
    <property type="protein sequence ID" value="TFA99739.1"/>
    <property type="molecule type" value="Genomic_DNA"/>
</dbReference>
<dbReference type="InterPro" id="IPR050523">
    <property type="entry name" value="AKR_Detox_Biosynth"/>
</dbReference>
<proteinExistence type="inferred from homology"/>
<evidence type="ECO:0000256" key="2">
    <source>
        <dbReference type="ARBA" id="ARBA00038157"/>
    </source>
</evidence>
<dbReference type="InterPro" id="IPR023210">
    <property type="entry name" value="NADP_OxRdtase_dom"/>
</dbReference>
<dbReference type="PANTHER" id="PTHR43364:SF2">
    <property type="entry name" value="ARYL-ALCOHOL DEHYDROGENASE AAD10-RELATED"/>
    <property type="match status" value="1"/>
</dbReference>
<comment type="similarity">
    <text evidence="2">Belongs to the aldo/keto reductase family. Aldo/keto reductase 2 subfamily.</text>
</comment>
<dbReference type="SUPFAM" id="SSF51430">
    <property type="entry name" value="NAD(P)-linked oxidoreductase"/>
    <property type="match status" value="1"/>
</dbReference>
<dbReference type="Proteomes" id="UP001642720">
    <property type="component" value="Unassembled WGS sequence"/>
</dbReference>
<feature type="domain" description="NADP-dependent oxidoreductase" evidence="3">
    <location>
        <begin position="37"/>
        <end position="346"/>
    </location>
</feature>
<comment type="caution">
    <text evidence="4">The sequence shown here is derived from an EMBL/GenBank/DDBJ whole genome shotgun (WGS) entry which is preliminary data.</text>
</comment>
<sequence length="388" mass="43543">MGSKAATASFMAPSPEAATELQRYRVLGRHAGLRVSPLALGAMSIGESWSDFMGSMDKESAFKLLDAYFDAGGNFIDTSNNYQDEQSETWIGEWAAKRNIRDQLVIATKFTSDYRSHELGKGRAPNFQGNHKKSMFLSVRDSLKKLQTDYIDILYVHWWDHTTDIQELMDSLHILVEQGKVLYLGASDMPAWVVSAANTYATDHGKTPFVIYQGRWNVMVRDFEREIIPMCRQFGMALAPWDVLGGGKFQTKKAIEERKKNGETLRGFTPARDQTPDEEKVSEALAKVASEHGIESVTAIALAYVLHKAANVFPIVGGRKVEHLSDNIRALSIRLTDEQIKYLEGVKPFDLGFPLNFIGQDPNVTGYSMRMDRTAKFAFPNARQEKSV</sequence>
<dbReference type="GeneID" id="300580050"/>
<keyword evidence="5" id="KW-1185">Reference proteome</keyword>
<reference evidence="4 5" key="1">
    <citation type="submission" date="2018-01" db="EMBL/GenBank/DDBJ databases">
        <title>Genome characterization of the sugarcane-associated fungus Trichoderma ghanense CCMA-1212 and their application in lignocelulose bioconversion.</title>
        <authorList>
            <person name="Steindorff A.S."/>
            <person name="Mendes T.D."/>
            <person name="Vilela E.S.D."/>
            <person name="Rodrigues D.S."/>
            <person name="Formighieri E.F."/>
            <person name="Melo I.S."/>
            <person name="Favaro L.C.L."/>
        </authorList>
    </citation>
    <scope>NUCLEOTIDE SEQUENCE [LARGE SCALE GENOMIC DNA]</scope>
    <source>
        <strain evidence="4 5">CCMA-1212</strain>
    </source>
</reference>
<accession>A0ABY2GX20</accession>
<dbReference type="PANTHER" id="PTHR43364">
    <property type="entry name" value="NADH-SPECIFIC METHYLGLYOXAL REDUCTASE-RELATED"/>
    <property type="match status" value="1"/>
</dbReference>
<name>A0ABY2GX20_9HYPO</name>
<gene>
    <name evidence="4" type="ORF">CCMA1212_008468</name>
</gene>
<evidence type="ECO:0000256" key="1">
    <source>
        <dbReference type="ARBA" id="ARBA00023002"/>
    </source>
</evidence>
<dbReference type="RefSeq" id="XP_073555941.1">
    <property type="nucleotide sequence ID" value="XM_073705600.1"/>
</dbReference>
<dbReference type="Pfam" id="PF00248">
    <property type="entry name" value="Aldo_ket_red"/>
    <property type="match status" value="1"/>
</dbReference>
<keyword evidence="1" id="KW-0560">Oxidoreductase</keyword>
<dbReference type="InterPro" id="IPR036812">
    <property type="entry name" value="NAD(P)_OxRdtase_dom_sf"/>
</dbReference>
<evidence type="ECO:0000259" key="3">
    <source>
        <dbReference type="Pfam" id="PF00248"/>
    </source>
</evidence>
<dbReference type="Gene3D" id="3.20.20.100">
    <property type="entry name" value="NADP-dependent oxidoreductase domain"/>
    <property type="match status" value="1"/>
</dbReference>
<protein>
    <submittedName>
        <fullName evidence="4">Aryl-alcohol dehydrogenase</fullName>
    </submittedName>
</protein>
<evidence type="ECO:0000313" key="5">
    <source>
        <dbReference type="Proteomes" id="UP001642720"/>
    </source>
</evidence>